<accession>A0A5B7KLZ6</accession>
<proteinExistence type="predicted"/>
<evidence type="ECO:0000313" key="2">
    <source>
        <dbReference type="EMBL" id="MPD06368.1"/>
    </source>
</evidence>
<gene>
    <name evidence="2" type="ORF">E2C01_102176</name>
</gene>
<sequence>MTCARLPLIPSSKSQLHALPEALQPAINISLVLSVFEELLYLSPQIDSFHTNSFSLHHFFFLLFSMFRFGELLVSGANESSIAESKRPRLASGAAPSGGSVEDDKWMSDC</sequence>
<feature type="region of interest" description="Disordered" evidence="1">
    <location>
        <begin position="81"/>
        <end position="110"/>
    </location>
</feature>
<reference evidence="2 3" key="1">
    <citation type="submission" date="2019-05" db="EMBL/GenBank/DDBJ databases">
        <title>Another draft genome of Portunus trituberculatus and its Hox gene families provides insights of decapod evolution.</title>
        <authorList>
            <person name="Jeong J.-H."/>
            <person name="Song I."/>
            <person name="Kim S."/>
            <person name="Choi T."/>
            <person name="Kim D."/>
            <person name="Ryu S."/>
            <person name="Kim W."/>
        </authorList>
    </citation>
    <scope>NUCLEOTIDE SEQUENCE [LARGE SCALE GENOMIC DNA]</scope>
    <source>
        <tissue evidence="2">Muscle</tissue>
    </source>
</reference>
<keyword evidence="3" id="KW-1185">Reference proteome</keyword>
<dbReference type="EMBL" id="VSRR010150816">
    <property type="protein sequence ID" value="MPD06368.1"/>
    <property type="molecule type" value="Genomic_DNA"/>
</dbReference>
<organism evidence="2 3">
    <name type="scientific">Portunus trituberculatus</name>
    <name type="common">Swimming crab</name>
    <name type="synonym">Neptunus trituberculatus</name>
    <dbReference type="NCBI Taxonomy" id="210409"/>
    <lineage>
        <taxon>Eukaryota</taxon>
        <taxon>Metazoa</taxon>
        <taxon>Ecdysozoa</taxon>
        <taxon>Arthropoda</taxon>
        <taxon>Crustacea</taxon>
        <taxon>Multicrustacea</taxon>
        <taxon>Malacostraca</taxon>
        <taxon>Eumalacostraca</taxon>
        <taxon>Eucarida</taxon>
        <taxon>Decapoda</taxon>
        <taxon>Pleocyemata</taxon>
        <taxon>Brachyura</taxon>
        <taxon>Eubrachyura</taxon>
        <taxon>Portunoidea</taxon>
        <taxon>Portunidae</taxon>
        <taxon>Portuninae</taxon>
        <taxon>Portunus</taxon>
    </lineage>
</organism>
<evidence type="ECO:0000256" key="1">
    <source>
        <dbReference type="SAM" id="MobiDB-lite"/>
    </source>
</evidence>
<dbReference type="AlphaFoldDB" id="A0A5B7KLZ6"/>
<comment type="caution">
    <text evidence="2">The sequence shown here is derived from an EMBL/GenBank/DDBJ whole genome shotgun (WGS) entry which is preliminary data.</text>
</comment>
<name>A0A5B7KLZ6_PORTR</name>
<protein>
    <submittedName>
        <fullName evidence="2">Uncharacterized protein</fullName>
    </submittedName>
</protein>
<evidence type="ECO:0000313" key="3">
    <source>
        <dbReference type="Proteomes" id="UP000324222"/>
    </source>
</evidence>
<dbReference type="Proteomes" id="UP000324222">
    <property type="component" value="Unassembled WGS sequence"/>
</dbReference>